<dbReference type="PANTHER" id="PTHR12934:SF11">
    <property type="entry name" value="LARGE RIBOSOMAL SUBUNIT PROTEIN UL15M"/>
    <property type="match status" value="1"/>
</dbReference>
<dbReference type="GO" id="GO:0006412">
    <property type="term" value="P:translation"/>
    <property type="evidence" value="ECO:0007669"/>
    <property type="project" value="UniProtKB-UniRule"/>
</dbReference>
<dbReference type="STRING" id="1797785.A3B45_04895"/>
<evidence type="ECO:0000256" key="5">
    <source>
        <dbReference type="RuleBase" id="RU003888"/>
    </source>
</evidence>
<dbReference type="PROSITE" id="PS00475">
    <property type="entry name" value="RIBOSOMAL_L15"/>
    <property type="match status" value="1"/>
</dbReference>
<organism evidence="8 9">
    <name type="scientific">Candidatus Daviesbacteria bacterium RIFCSPLOWO2_01_FULL_39_12</name>
    <dbReference type="NCBI Taxonomy" id="1797785"/>
    <lineage>
        <taxon>Bacteria</taxon>
        <taxon>Candidatus Daviesiibacteriota</taxon>
    </lineage>
</organism>
<sequence length="142" mass="15442">MRLHELNKLKTKSKKRLGRGLGSGKGKTAGRGSKGQKARGKIPATFTGTPALFKKLPLRRGKGNPKIPAKVIPLSLSKLNEFRENVTVDMQKLIDQGIIKAKDVRRGVKVVAGGEVSKALILELAVSKEARQQIEKRGGKVR</sequence>
<feature type="compositionally biased region" description="Basic residues" evidence="6">
    <location>
        <begin position="9"/>
        <end position="18"/>
    </location>
</feature>
<accession>A0A1F5KM53</accession>
<evidence type="ECO:0000256" key="4">
    <source>
        <dbReference type="HAMAP-Rule" id="MF_01341"/>
    </source>
</evidence>
<dbReference type="GO" id="GO:0015934">
    <property type="term" value="C:large ribosomal subunit"/>
    <property type="evidence" value="ECO:0007669"/>
    <property type="project" value="InterPro"/>
</dbReference>
<evidence type="ECO:0000313" key="9">
    <source>
        <dbReference type="Proteomes" id="UP000178565"/>
    </source>
</evidence>
<dbReference type="AlphaFoldDB" id="A0A1F5KM53"/>
<feature type="domain" description="Large ribosomal subunit protein uL15/eL18" evidence="7">
    <location>
        <begin position="74"/>
        <end position="141"/>
    </location>
</feature>
<dbReference type="GO" id="GO:0019843">
    <property type="term" value="F:rRNA binding"/>
    <property type="evidence" value="ECO:0007669"/>
    <property type="project" value="UniProtKB-UniRule"/>
</dbReference>
<evidence type="ECO:0000256" key="3">
    <source>
        <dbReference type="ARBA" id="ARBA00023274"/>
    </source>
</evidence>
<dbReference type="InterPro" id="IPR036227">
    <property type="entry name" value="Ribosomal_uL15/eL18_sf"/>
</dbReference>
<comment type="subunit">
    <text evidence="4">Part of the 50S ribosomal subunit.</text>
</comment>
<keyword evidence="4" id="KW-0694">RNA-binding</keyword>
<dbReference type="EMBL" id="MFDM01000033">
    <property type="protein sequence ID" value="OGE41691.1"/>
    <property type="molecule type" value="Genomic_DNA"/>
</dbReference>
<dbReference type="HAMAP" id="MF_01341">
    <property type="entry name" value="Ribosomal_uL15"/>
    <property type="match status" value="1"/>
</dbReference>
<dbReference type="Gene3D" id="3.100.10.10">
    <property type="match status" value="1"/>
</dbReference>
<keyword evidence="3 4" id="KW-0687">Ribonucleoprotein</keyword>
<reference evidence="8 9" key="1">
    <citation type="journal article" date="2016" name="Nat. Commun.">
        <title>Thousands of microbial genomes shed light on interconnected biogeochemical processes in an aquifer system.</title>
        <authorList>
            <person name="Anantharaman K."/>
            <person name="Brown C.T."/>
            <person name="Hug L.A."/>
            <person name="Sharon I."/>
            <person name="Castelle C.J."/>
            <person name="Probst A.J."/>
            <person name="Thomas B.C."/>
            <person name="Singh A."/>
            <person name="Wilkins M.J."/>
            <person name="Karaoz U."/>
            <person name="Brodie E.L."/>
            <person name="Williams K.H."/>
            <person name="Hubbard S.S."/>
            <person name="Banfield J.F."/>
        </authorList>
    </citation>
    <scope>NUCLEOTIDE SEQUENCE [LARGE SCALE GENOMIC DNA]</scope>
</reference>
<proteinExistence type="inferred from homology"/>
<dbReference type="GO" id="GO:0003735">
    <property type="term" value="F:structural constituent of ribosome"/>
    <property type="evidence" value="ECO:0007669"/>
    <property type="project" value="InterPro"/>
</dbReference>
<keyword evidence="4" id="KW-0699">rRNA-binding</keyword>
<evidence type="ECO:0000256" key="1">
    <source>
        <dbReference type="ARBA" id="ARBA00007320"/>
    </source>
</evidence>
<keyword evidence="2 4" id="KW-0689">Ribosomal protein</keyword>
<feature type="region of interest" description="Disordered" evidence="6">
    <location>
        <begin position="1"/>
        <end position="44"/>
    </location>
</feature>
<comment type="similarity">
    <text evidence="1 4 5">Belongs to the universal ribosomal protein uL15 family.</text>
</comment>
<gene>
    <name evidence="4" type="primary">rplO</name>
    <name evidence="8" type="ORF">A3B45_04895</name>
</gene>
<protein>
    <recommendedName>
        <fullName evidence="4">Large ribosomal subunit protein uL15</fullName>
    </recommendedName>
</protein>
<evidence type="ECO:0000256" key="6">
    <source>
        <dbReference type="SAM" id="MobiDB-lite"/>
    </source>
</evidence>
<evidence type="ECO:0000256" key="2">
    <source>
        <dbReference type="ARBA" id="ARBA00022980"/>
    </source>
</evidence>
<dbReference type="Pfam" id="PF00828">
    <property type="entry name" value="Ribosomal_L27A"/>
    <property type="match status" value="1"/>
</dbReference>
<dbReference type="InterPro" id="IPR001196">
    <property type="entry name" value="Ribosomal_uL15_CS"/>
</dbReference>
<name>A0A1F5KM53_9BACT</name>
<comment type="caution">
    <text evidence="8">The sequence shown here is derived from an EMBL/GenBank/DDBJ whole genome shotgun (WGS) entry which is preliminary data.</text>
</comment>
<evidence type="ECO:0000259" key="7">
    <source>
        <dbReference type="Pfam" id="PF00828"/>
    </source>
</evidence>
<dbReference type="InterPro" id="IPR005749">
    <property type="entry name" value="Ribosomal_uL15_bac-type"/>
</dbReference>
<dbReference type="PANTHER" id="PTHR12934">
    <property type="entry name" value="50S RIBOSOMAL PROTEIN L15"/>
    <property type="match status" value="1"/>
</dbReference>
<dbReference type="SUPFAM" id="SSF52080">
    <property type="entry name" value="Ribosomal proteins L15p and L18e"/>
    <property type="match status" value="1"/>
</dbReference>
<dbReference type="Proteomes" id="UP000178565">
    <property type="component" value="Unassembled WGS sequence"/>
</dbReference>
<feature type="compositionally biased region" description="Gly residues" evidence="6">
    <location>
        <begin position="19"/>
        <end position="33"/>
    </location>
</feature>
<comment type="function">
    <text evidence="4">Binds to the 23S rRNA.</text>
</comment>
<dbReference type="NCBIfam" id="TIGR01071">
    <property type="entry name" value="rplO_bact"/>
    <property type="match status" value="1"/>
</dbReference>
<dbReference type="InterPro" id="IPR021131">
    <property type="entry name" value="Ribosomal_uL15/eL18"/>
</dbReference>
<dbReference type="InterPro" id="IPR030878">
    <property type="entry name" value="Ribosomal_uL15"/>
</dbReference>
<evidence type="ECO:0000313" key="8">
    <source>
        <dbReference type="EMBL" id="OGE41691.1"/>
    </source>
</evidence>